<keyword evidence="2" id="KW-1185">Reference proteome</keyword>
<gene>
    <name evidence="1" type="ORF">ACIRA0001_0170</name>
</gene>
<dbReference type="RefSeq" id="WP_005014284.1">
    <property type="nucleotide sequence ID" value="NZ_ACVR01000077.1"/>
</dbReference>
<evidence type="ECO:0000313" key="2">
    <source>
        <dbReference type="Proteomes" id="UP000018419"/>
    </source>
</evidence>
<dbReference type="Proteomes" id="UP000018419">
    <property type="component" value="Unassembled WGS sequence"/>
</dbReference>
<evidence type="ECO:0000313" key="1">
    <source>
        <dbReference type="EMBL" id="EET81108.1"/>
    </source>
</evidence>
<organism evidence="1 2">
    <name type="scientific">Acinetobacter radioresistens SK82</name>
    <dbReference type="NCBI Taxonomy" id="596318"/>
    <lineage>
        <taxon>Bacteria</taxon>
        <taxon>Pseudomonadati</taxon>
        <taxon>Pseudomonadota</taxon>
        <taxon>Gammaproteobacteria</taxon>
        <taxon>Moraxellales</taxon>
        <taxon>Moraxellaceae</taxon>
        <taxon>Acinetobacter</taxon>
    </lineage>
</organism>
<dbReference type="EMBL" id="ACVR01000077">
    <property type="protein sequence ID" value="EET81108.1"/>
    <property type="molecule type" value="Genomic_DNA"/>
</dbReference>
<reference evidence="1 2" key="1">
    <citation type="submission" date="2009-07" db="EMBL/GenBank/DDBJ databases">
        <authorList>
            <person name="Madupu R."/>
            <person name="Durkin A.S."/>
            <person name="Torralba M."/>
            <person name="Methe B."/>
            <person name="Sutton G.G."/>
            <person name="Strausberg R.L."/>
            <person name="Nelson K.E."/>
        </authorList>
    </citation>
    <scope>NUCLEOTIDE SEQUENCE [LARGE SCALE GENOMIC DNA]</scope>
    <source>
        <strain evidence="1 2">SK82</strain>
    </source>
</reference>
<accession>A0ABM9YJL4</accession>
<proteinExistence type="predicted"/>
<comment type="caution">
    <text evidence="1">The sequence shown here is derived from an EMBL/GenBank/DDBJ whole genome shotgun (WGS) entry which is preliminary data.</text>
</comment>
<name>A0ABM9YJL4_ACIRA</name>
<sequence>MFGSTEKNDTAKKVQALQSKAEVFYSVIANAKPDDLVFIGNKALRKSFITSIEPICNPDTKVKGSRIYFFSFDFNDYRDRLCSYMDFWEPEVSFEDIKKILQD</sequence>
<protein>
    <submittedName>
        <fullName evidence="1">Uncharacterized protein</fullName>
    </submittedName>
</protein>